<dbReference type="GO" id="GO:0051231">
    <property type="term" value="P:spindle elongation"/>
    <property type="evidence" value="ECO:0007669"/>
    <property type="project" value="TreeGrafter"/>
</dbReference>
<proteinExistence type="inferred from homology"/>
<dbReference type="Gene3D" id="3.40.850.10">
    <property type="entry name" value="Kinesin motor domain"/>
    <property type="match status" value="1"/>
</dbReference>
<dbReference type="GO" id="GO:0005876">
    <property type="term" value="C:spindle microtubule"/>
    <property type="evidence" value="ECO:0007669"/>
    <property type="project" value="TreeGrafter"/>
</dbReference>
<name>A0A835J8K7_9ROSI</name>
<evidence type="ECO:0000256" key="4">
    <source>
        <dbReference type="ARBA" id="ARBA00022741"/>
    </source>
</evidence>
<dbReference type="GO" id="GO:0007018">
    <property type="term" value="P:microtubule-based movement"/>
    <property type="evidence" value="ECO:0007669"/>
    <property type="project" value="InterPro"/>
</dbReference>
<evidence type="ECO:0000256" key="6">
    <source>
        <dbReference type="ARBA" id="ARBA00023175"/>
    </source>
</evidence>
<keyword evidence="2" id="KW-0963">Cytoplasm</keyword>
<dbReference type="InterPro" id="IPR047241">
    <property type="entry name" value="KIF11-like_kin_motor_dom"/>
</dbReference>
<dbReference type="OrthoDB" id="3176171at2759"/>
<dbReference type="InterPro" id="IPR036961">
    <property type="entry name" value="Kinesin_motor_dom_sf"/>
</dbReference>
<evidence type="ECO:0000256" key="10">
    <source>
        <dbReference type="PROSITE-ProRule" id="PRU00283"/>
    </source>
</evidence>
<dbReference type="Pfam" id="PF00225">
    <property type="entry name" value="Kinesin"/>
    <property type="match status" value="1"/>
</dbReference>
<dbReference type="Proteomes" id="UP000657918">
    <property type="component" value="Chromosome 16"/>
</dbReference>
<keyword evidence="7" id="KW-0206">Cytoskeleton</keyword>
<evidence type="ECO:0000256" key="11">
    <source>
        <dbReference type="SAM" id="Coils"/>
    </source>
</evidence>
<evidence type="ECO:0000256" key="8">
    <source>
        <dbReference type="ARBA" id="ARBA00034704"/>
    </source>
</evidence>
<dbReference type="PRINTS" id="PR00380">
    <property type="entry name" value="KINESINHEAVY"/>
</dbReference>
<comment type="caution">
    <text evidence="13">The sequence shown here is derived from an EMBL/GenBank/DDBJ whole genome shotgun (WGS) entry which is preliminary data.</text>
</comment>
<feature type="domain" description="Kinesin motor" evidence="12">
    <location>
        <begin position="49"/>
        <end position="393"/>
    </location>
</feature>
<evidence type="ECO:0000256" key="3">
    <source>
        <dbReference type="ARBA" id="ARBA00022701"/>
    </source>
</evidence>
<evidence type="ECO:0000256" key="7">
    <source>
        <dbReference type="ARBA" id="ARBA00023212"/>
    </source>
</evidence>
<sequence length="1082" mass="122260">MDHSQQQKRCNTVLLSPVQTPRSSVRRSLRDSLSMDLWGSNVKPDRGVNVEVILRCRPLNDDEKQLKLPVVISCHEDKGEVSVVQNTAYKQIDKTFSFDKVFGPTSQQKELFDEAISPIVNEVLEGYNCTIFAYGQTGTGKTYTMEGGRVGVVESGEFPRDVGIIPRAVQQIFDVLEARDEDYSMKVTFLELYNEDIMDLLAPDEGLNGPDEKSRKPIALMEDGRGGVFIRGLEQEVVCTADRIYKILEKGSAKRHTADSLLNMQSSRSHTIFSITIHVKESSSNGEELMKCGKLNLVDLAGSENVVRSGAKEGRVREAGEINKSLLTLGRVINALVEHSGHVPYRDSKLTRLLRDSLGGNTKTCIIATVSPSIHSLEETLNTLDYAHRAKKIKNRPEVNQRVAKSELIKDLYKEIDRLRQEIYDERENNGIYIPHERFQIEEAERKALVEQIKNMEFDLVFKDKELMGLQKLYDTQQTLTAELSEKLQMTQKDFEKTQNTLLEIEGRNRKANATIKEKEHLISHLLQSEKSLTKQTSELREELEHAASEASNLFSKLGLYSVLHVEVIHAKKRILTSYSVSGLHFTEQQDKLENGNKNLVQKFQTHLAKQLDVLQQTVAASVTQQEEHLKSMEKDFDHSLSKKMGSIQELTAQVRQLKKTHESGIKSLDDISEELDTSYRSAFSNLTSEVSRNSSALVGHFEEKFLEINDILDDVQRDLYNQQEKLAEFAEQQRQGHSKTLQLTRSMSEVMMKFFETLDAHTSSLTRIMEGTQKINGQKLHDLAKEFEDCAAFEKRQLLEKVAELLDISNDRKKNLIQTAINSLLESTASRTCNLQNEMSNLQDFSCSVKSELMTHMETIATNYLVAASVLDNGEDGLEKCLQQCMSESRLGVSQLRNAQESVLDLQKRNVGSLDSIAKNELETSRMIISRASSLALSALEETGMADKSLLSSIEKLLKLDHEAHKNIRSIVVPSFEDMKGLGDKHYHTILKIKEAGKCFLDEYKVDEPYCLTLEKRPSNIPSKESIEELRNPTFQKLSRPFSGDSSEQQESGDQNIILSDVCESVLHSLNNSRVTLTAIN</sequence>
<keyword evidence="6 10" id="KW-0505">Motor protein</keyword>
<accession>A0A835J8K7</accession>
<feature type="coiled-coil region" evidence="11">
    <location>
        <begin position="402"/>
        <end position="429"/>
    </location>
</feature>
<dbReference type="GO" id="GO:0005524">
    <property type="term" value="F:ATP binding"/>
    <property type="evidence" value="ECO:0007669"/>
    <property type="project" value="UniProtKB-UniRule"/>
</dbReference>
<gene>
    <name evidence="13" type="ORF">SADUNF_Sadunf16G0074800</name>
</gene>
<keyword evidence="3" id="KW-0493">Microtubule</keyword>
<dbReference type="InterPro" id="IPR047149">
    <property type="entry name" value="KIF11-like"/>
</dbReference>
<evidence type="ECO:0000256" key="9">
    <source>
        <dbReference type="ARBA" id="ARBA00046159"/>
    </source>
</evidence>
<dbReference type="CDD" id="cd01364">
    <property type="entry name" value="KISc_BimC_Eg5"/>
    <property type="match status" value="1"/>
</dbReference>
<dbReference type="SMART" id="SM00129">
    <property type="entry name" value="KISc"/>
    <property type="match status" value="1"/>
</dbReference>
<dbReference type="PROSITE" id="PS50067">
    <property type="entry name" value="KINESIN_MOTOR_2"/>
    <property type="match status" value="1"/>
</dbReference>
<dbReference type="SUPFAM" id="SSF52540">
    <property type="entry name" value="P-loop containing nucleoside triphosphate hydrolases"/>
    <property type="match status" value="1"/>
</dbReference>
<evidence type="ECO:0000313" key="14">
    <source>
        <dbReference type="Proteomes" id="UP000657918"/>
    </source>
</evidence>
<keyword evidence="11" id="KW-0175">Coiled coil</keyword>
<dbReference type="GO" id="GO:0008017">
    <property type="term" value="F:microtubule binding"/>
    <property type="evidence" value="ECO:0007669"/>
    <property type="project" value="InterPro"/>
</dbReference>
<evidence type="ECO:0000256" key="2">
    <source>
        <dbReference type="ARBA" id="ARBA00022490"/>
    </source>
</evidence>
<comment type="similarity">
    <text evidence="8">Belongs to the TRAFAC class myosin-kinesin ATPase superfamily. Kinesin family. KIN-5/BimC subfamily.</text>
</comment>
<dbReference type="GO" id="GO:0090307">
    <property type="term" value="P:mitotic spindle assembly"/>
    <property type="evidence" value="ECO:0007669"/>
    <property type="project" value="TreeGrafter"/>
</dbReference>
<dbReference type="GO" id="GO:0008574">
    <property type="term" value="F:plus-end-directed microtubule motor activity"/>
    <property type="evidence" value="ECO:0007669"/>
    <property type="project" value="TreeGrafter"/>
</dbReference>
<dbReference type="EMBL" id="JADGMS010000016">
    <property type="protein sequence ID" value="KAF9664981.1"/>
    <property type="molecule type" value="Genomic_DNA"/>
</dbReference>
<dbReference type="PANTHER" id="PTHR47970:SF9">
    <property type="entry name" value="KINESIN-LIKE PROTEIN KIN-5D"/>
    <property type="match status" value="1"/>
</dbReference>
<keyword evidence="14" id="KW-1185">Reference proteome</keyword>
<keyword evidence="4 10" id="KW-0547">Nucleotide-binding</keyword>
<evidence type="ECO:0000256" key="5">
    <source>
        <dbReference type="ARBA" id="ARBA00022840"/>
    </source>
</evidence>
<keyword evidence="5 10" id="KW-0067">ATP-binding</keyword>
<protein>
    <recommendedName>
        <fullName evidence="12">Kinesin motor domain-containing protein</fullName>
    </recommendedName>
</protein>
<reference evidence="13 14" key="1">
    <citation type="submission" date="2020-10" db="EMBL/GenBank/DDBJ databases">
        <title>Plant Genome Project.</title>
        <authorList>
            <person name="Zhang R.-G."/>
        </authorList>
    </citation>
    <scope>NUCLEOTIDE SEQUENCE [LARGE SCALE GENOMIC DNA]</scope>
    <source>
        <strain evidence="13">FAFU-HL-1</strain>
        <tissue evidence="13">Leaf</tissue>
    </source>
</reference>
<dbReference type="PROSITE" id="PS00411">
    <property type="entry name" value="KINESIN_MOTOR_1"/>
    <property type="match status" value="1"/>
</dbReference>
<dbReference type="InterPro" id="IPR019821">
    <property type="entry name" value="Kinesin_motor_CS"/>
</dbReference>
<comment type="function">
    <text evidence="9">Responsible for microtubule translocation. May be important for the organization of phragmoplast-specific arrays of microtubules. Plays an essential role in stabilizing the mitotic spindle. Required during mitotic cytokinesis.</text>
</comment>
<dbReference type="GO" id="GO:0072686">
    <property type="term" value="C:mitotic spindle"/>
    <property type="evidence" value="ECO:0007669"/>
    <property type="project" value="TreeGrafter"/>
</dbReference>
<dbReference type="InterPro" id="IPR001752">
    <property type="entry name" value="Kinesin_motor_dom"/>
</dbReference>
<evidence type="ECO:0000313" key="13">
    <source>
        <dbReference type="EMBL" id="KAF9664981.1"/>
    </source>
</evidence>
<feature type="binding site" evidence="10">
    <location>
        <begin position="135"/>
        <end position="142"/>
    </location>
    <ligand>
        <name>ATP</name>
        <dbReference type="ChEBI" id="CHEBI:30616"/>
    </ligand>
</feature>
<dbReference type="InterPro" id="IPR027417">
    <property type="entry name" value="P-loop_NTPase"/>
</dbReference>
<dbReference type="AlphaFoldDB" id="A0A835J8K7"/>
<dbReference type="PANTHER" id="PTHR47970">
    <property type="entry name" value="KINESIN-LIKE PROTEIN KIF11"/>
    <property type="match status" value="1"/>
</dbReference>
<organism evidence="13 14">
    <name type="scientific">Salix dunnii</name>
    <dbReference type="NCBI Taxonomy" id="1413687"/>
    <lineage>
        <taxon>Eukaryota</taxon>
        <taxon>Viridiplantae</taxon>
        <taxon>Streptophyta</taxon>
        <taxon>Embryophyta</taxon>
        <taxon>Tracheophyta</taxon>
        <taxon>Spermatophyta</taxon>
        <taxon>Magnoliopsida</taxon>
        <taxon>eudicotyledons</taxon>
        <taxon>Gunneridae</taxon>
        <taxon>Pentapetalae</taxon>
        <taxon>rosids</taxon>
        <taxon>fabids</taxon>
        <taxon>Malpighiales</taxon>
        <taxon>Salicaceae</taxon>
        <taxon>Saliceae</taxon>
        <taxon>Salix</taxon>
    </lineage>
</organism>
<evidence type="ECO:0000256" key="1">
    <source>
        <dbReference type="ARBA" id="ARBA00004186"/>
    </source>
</evidence>
<dbReference type="FunFam" id="3.40.850.10:FF:000019">
    <property type="entry name" value="Kinesin-like protein KIN-5D"/>
    <property type="match status" value="1"/>
</dbReference>
<comment type="subcellular location">
    <subcellularLocation>
        <location evidence="1">Cytoplasm</location>
        <location evidence="1">Cytoskeleton</location>
        <location evidence="1">Spindle</location>
    </subcellularLocation>
</comment>
<evidence type="ECO:0000259" key="12">
    <source>
        <dbReference type="PROSITE" id="PS50067"/>
    </source>
</evidence>